<evidence type="ECO:0000313" key="2">
    <source>
        <dbReference type="EMBL" id="MBC2575194.1"/>
    </source>
</evidence>
<accession>A0ABR6TIH3</accession>
<sequence length="72" mass="8055">MTVKYDYSKLRGLIREKCGTQSNFAKAIGISGTSLSQRLNNSVPFTQTEIMTACKLFGCTISEADEIFFKHQ</sequence>
<name>A0ABR6TIH3_9FIRM</name>
<dbReference type="PROSITE" id="PS50943">
    <property type="entry name" value="HTH_CROC1"/>
    <property type="match status" value="1"/>
</dbReference>
<comment type="caution">
    <text evidence="2">The sequence shown here is derived from an EMBL/GenBank/DDBJ whole genome shotgun (WGS) entry which is preliminary data.</text>
</comment>
<dbReference type="InterPro" id="IPR010982">
    <property type="entry name" value="Lambda_DNA-bd_dom_sf"/>
</dbReference>
<organism evidence="2 3">
    <name type="scientific">Peptostreptococcus canis</name>
    <dbReference type="NCBI Taxonomy" id="1159213"/>
    <lineage>
        <taxon>Bacteria</taxon>
        <taxon>Bacillati</taxon>
        <taxon>Bacillota</taxon>
        <taxon>Clostridia</taxon>
        <taxon>Peptostreptococcales</taxon>
        <taxon>Peptostreptococcaceae</taxon>
        <taxon>Peptostreptococcus</taxon>
    </lineage>
</organism>
<evidence type="ECO:0000259" key="1">
    <source>
        <dbReference type="PROSITE" id="PS50943"/>
    </source>
</evidence>
<keyword evidence="3" id="KW-1185">Reference proteome</keyword>
<gene>
    <name evidence="2" type="ORF">HLB29_00650</name>
</gene>
<reference evidence="2 3" key="1">
    <citation type="submission" date="2020-05" db="EMBL/GenBank/DDBJ databases">
        <title>Draft genome of xy-202 and genomic insight in genome of the genus Peptostreptococcus.</title>
        <authorList>
            <person name="Zhang Z."/>
        </authorList>
    </citation>
    <scope>NUCLEOTIDE SEQUENCE [LARGE SCALE GENOMIC DNA]</scope>
    <source>
        <strain evidence="2 3">DSM 27025</strain>
    </source>
</reference>
<dbReference type="InterPro" id="IPR008003">
    <property type="entry name" value="DUF739"/>
</dbReference>
<dbReference type="SUPFAM" id="SSF47413">
    <property type="entry name" value="lambda repressor-like DNA-binding domains"/>
    <property type="match status" value="1"/>
</dbReference>
<dbReference type="InterPro" id="IPR001387">
    <property type="entry name" value="Cro/C1-type_HTH"/>
</dbReference>
<proteinExistence type="predicted"/>
<protein>
    <submittedName>
        <fullName evidence="2">DUF739 family protein</fullName>
    </submittedName>
</protein>
<dbReference type="EMBL" id="JABGBW010000001">
    <property type="protein sequence ID" value="MBC2575194.1"/>
    <property type="molecule type" value="Genomic_DNA"/>
</dbReference>
<feature type="domain" description="HTH cro/C1-type" evidence="1">
    <location>
        <begin position="14"/>
        <end position="64"/>
    </location>
</feature>
<dbReference type="Proteomes" id="UP000713904">
    <property type="component" value="Unassembled WGS sequence"/>
</dbReference>
<dbReference type="CDD" id="cd00093">
    <property type="entry name" value="HTH_XRE"/>
    <property type="match status" value="1"/>
</dbReference>
<dbReference type="RefSeq" id="WP_185623234.1">
    <property type="nucleotide sequence ID" value="NZ_JABGBW010000001.1"/>
</dbReference>
<dbReference type="Gene3D" id="1.10.260.40">
    <property type="entry name" value="lambda repressor-like DNA-binding domains"/>
    <property type="match status" value="1"/>
</dbReference>
<dbReference type="Pfam" id="PF05339">
    <property type="entry name" value="DUF739"/>
    <property type="match status" value="1"/>
</dbReference>
<evidence type="ECO:0000313" key="3">
    <source>
        <dbReference type="Proteomes" id="UP000713904"/>
    </source>
</evidence>